<reference evidence="1 2" key="1">
    <citation type="submission" date="2015-09" db="EMBL/GenBank/DDBJ databases">
        <authorList>
            <consortium name="Pathogen Informatics"/>
        </authorList>
    </citation>
    <scope>NUCLEOTIDE SEQUENCE [LARGE SCALE GENOMIC DNA]</scope>
    <source>
        <strain evidence="1 2">2789STDY5608872</strain>
    </source>
</reference>
<dbReference type="Proteomes" id="UP000095591">
    <property type="component" value="Unassembled WGS sequence"/>
</dbReference>
<dbReference type="EMBL" id="CYXP01000006">
    <property type="protein sequence ID" value="CUN22190.1"/>
    <property type="molecule type" value="Genomic_DNA"/>
</dbReference>
<evidence type="ECO:0000313" key="1">
    <source>
        <dbReference type="EMBL" id="CUN22190.1"/>
    </source>
</evidence>
<protein>
    <submittedName>
        <fullName evidence="1">Uncharacterized protein</fullName>
    </submittedName>
</protein>
<evidence type="ECO:0000313" key="2">
    <source>
        <dbReference type="Proteomes" id="UP000095591"/>
    </source>
</evidence>
<name>A0A173V625_PARDI</name>
<organism evidence="1 2">
    <name type="scientific">Parabacteroides distasonis</name>
    <dbReference type="NCBI Taxonomy" id="823"/>
    <lineage>
        <taxon>Bacteria</taxon>
        <taxon>Pseudomonadati</taxon>
        <taxon>Bacteroidota</taxon>
        <taxon>Bacteroidia</taxon>
        <taxon>Bacteroidales</taxon>
        <taxon>Tannerellaceae</taxon>
        <taxon>Parabacteroides</taxon>
    </lineage>
</organism>
<proteinExistence type="predicted"/>
<accession>A0A173V625</accession>
<dbReference type="AlphaFoldDB" id="A0A173V625"/>
<sequence>MYRLLILSVGVVLFIYYVHVITYLFGLCKGFEDKEISLKSLIPFYYWFNL</sequence>
<gene>
    <name evidence="1" type="ORF">ERS852429_02620</name>
</gene>